<dbReference type="CDD" id="cd02440">
    <property type="entry name" value="AdoMet_MTases"/>
    <property type="match status" value="1"/>
</dbReference>
<dbReference type="PANTHER" id="PTHR43591">
    <property type="entry name" value="METHYLTRANSFERASE"/>
    <property type="match status" value="1"/>
</dbReference>
<proteinExistence type="predicted"/>
<dbReference type="EMBL" id="JAVRQU010000002">
    <property type="protein sequence ID" value="KAK5706019.1"/>
    <property type="molecule type" value="Genomic_DNA"/>
</dbReference>
<organism evidence="1 2">
    <name type="scientific">Elasticomyces elasticus</name>
    <dbReference type="NCBI Taxonomy" id="574655"/>
    <lineage>
        <taxon>Eukaryota</taxon>
        <taxon>Fungi</taxon>
        <taxon>Dikarya</taxon>
        <taxon>Ascomycota</taxon>
        <taxon>Pezizomycotina</taxon>
        <taxon>Dothideomycetes</taxon>
        <taxon>Dothideomycetidae</taxon>
        <taxon>Mycosphaerellales</taxon>
        <taxon>Teratosphaeriaceae</taxon>
        <taxon>Elasticomyces</taxon>
    </lineage>
</organism>
<comment type="caution">
    <text evidence="1">The sequence shown here is derived from an EMBL/GenBank/DDBJ whole genome shotgun (WGS) entry which is preliminary data.</text>
</comment>
<sequence>MPSEYYLGGSEWAATRLRLQHELTKCNLDGHLLDPGIPPVKQPMTVADVGCGTGVWALDVAETAPELIQAEALDINLDEVPPKAWLSKNVLCHEFDLMQELPEKLVERYDIINMQFASSFIRDSHIKEVMARLVDMLKPGGYLQITDVDYSRWSWVTATGDTKPPEVVKLYELVDQIFGGFHQWKWLVDIETTFMEAGLQSIHSRRVEAKPSTRQPNMMNWMLAMLEAGHALSNHPTMKQHADALLAQRMKAATEARALGVGMDCALTRGIGRKPSR</sequence>
<accession>A0AAN7WAZ3</accession>
<gene>
    <name evidence="1" type="ORF">LTR97_001005</name>
</gene>
<reference evidence="1" key="1">
    <citation type="submission" date="2023-08" db="EMBL/GenBank/DDBJ databases">
        <title>Black Yeasts Isolated from many extreme environments.</title>
        <authorList>
            <person name="Coleine C."/>
            <person name="Stajich J.E."/>
            <person name="Selbmann L."/>
        </authorList>
    </citation>
    <scope>NUCLEOTIDE SEQUENCE</scope>
    <source>
        <strain evidence="1">CCFEE 5810</strain>
    </source>
</reference>
<dbReference type="AlphaFoldDB" id="A0AAN7WAZ3"/>
<dbReference type="InterPro" id="IPR029063">
    <property type="entry name" value="SAM-dependent_MTases_sf"/>
</dbReference>
<dbReference type="PANTHER" id="PTHR43591:SF110">
    <property type="entry name" value="RHODANESE DOMAIN-CONTAINING PROTEIN"/>
    <property type="match status" value="1"/>
</dbReference>
<dbReference type="Pfam" id="PF13489">
    <property type="entry name" value="Methyltransf_23"/>
    <property type="match status" value="1"/>
</dbReference>
<evidence type="ECO:0000313" key="2">
    <source>
        <dbReference type="Proteomes" id="UP001310594"/>
    </source>
</evidence>
<evidence type="ECO:0008006" key="3">
    <source>
        <dbReference type="Google" id="ProtNLM"/>
    </source>
</evidence>
<dbReference type="Gene3D" id="3.40.50.150">
    <property type="entry name" value="Vaccinia Virus protein VP39"/>
    <property type="match status" value="1"/>
</dbReference>
<dbReference type="SUPFAM" id="SSF53335">
    <property type="entry name" value="S-adenosyl-L-methionine-dependent methyltransferases"/>
    <property type="match status" value="1"/>
</dbReference>
<dbReference type="Proteomes" id="UP001310594">
    <property type="component" value="Unassembled WGS sequence"/>
</dbReference>
<evidence type="ECO:0000313" key="1">
    <source>
        <dbReference type="EMBL" id="KAK5706019.1"/>
    </source>
</evidence>
<name>A0AAN7WAZ3_9PEZI</name>
<protein>
    <recommendedName>
        <fullName evidence="3">Methyltransferase domain-containing protein</fullName>
    </recommendedName>
</protein>